<feature type="domain" description="DUF8054" evidence="4">
    <location>
        <begin position="113"/>
        <end position="228"/>
    </location>
</feature>
<evidence type="ECO:0000313" key="5">
    <source>
        <dbReference type="EMBL" id="MBX0323816.1"/>
    </source>
</evidence>
<dbReference type="InterPro" id="IPR058775">
    <property type="entry name" value="DUF8054_M"/>
</dbReference>
<keyword evidence="1" id="KW-0472">Membrane</keyword>
<feature type="domain" description="DUF8054" evidence="2">
    <location>
        <begin position="9"/>
        <end position="88"/>
    </location>
</feature>
<organism evidence="5 6">
    <name type="scientific">Haloarcula rubra</name>
    <dbReference type="NCBI Taxonomy" id="2487747"/>
    <lineage>
        <taxon>Archaea</taxon>
        <taxon>Methanobacteriati</taxon>
        <taxon>Methanobacteriota</taxon>
        <taxon>Stenosarchaea group</taxon>
        <taxon>Halobacteria</taxon>
        <taxon>Halobacteriales</taxon>
        <taxon>Haloarculaceae</taxon>
        <taxon>Haloarcula</taxon>
    </lineage>
</organism>
<dbReference type="InterPro" id="IPR058675">
    <property type="entry name" value="DUF8054_C"/>
</dbReference>
<dbReference type="Pfam" id="PF26236">
    <property type="entry name" value="DUF8054_N"/>
    <property type="match status" value="1"/>
</dbReference>
<name>A0AAW4PRD7_9EURY</name>
<evidence type="ECO:0000259" key="2">
    <source>
        <dbReference type="Pfam" id="PF26236"/>
    </source>
</evidence>
<dbReference type="Pfam" id="PF26238">
    <property type="entry name" value="DUF8054_M"/>
    <property type="match status" value="1"/>
</dbReference>
<evidence type="ECO:0000313" key="6">
    <source>
        <dbReference type="Proteomes" id="UP001430377"/>
    </source>
</evidence>
<keyword evidence="1" id="KW-0812">Transmembrane</keyword>
<sequence length="282" mass="30357">MSLDESSLLDRLRNPDHTGENRCWPCTVVNVAIAGILTALVAVVAVELAAVVAVVSLVAIALRGYLVPGTPRLTQTYLPERVLRAFGKAPAPTEPDDFETLEKVRHHRENAVDADAFLADEGVLTDAGDGRKLTDGFAAAVSDELDARPADADLTDPLADAFGTESADVTVERDPYPSVTVGNRIREWPSWSALRVDVAAHEALTDWTDRWTDVPLEQRVNMLETVRSHRTVCPACGGRVERANEVQTSCCGVHEVVAVACTDCGARLAELDPTTHAGRLVS</sequence>
<evidence type="ECO:0000256" key="1">
    <source>
        <dbReference type="SAM" id="Phobius"/>
    </source>
</evidence>
<dbReference type="Proteomes" id="UP001430377">
    <property type="component" value="Unassembled WGS sequence"/>
</dbReference>
<comment type="caution">
    <text evidence="5">The sequence shown here is derived from an EMBL/GenBank/DDBJ whole genome shotgun (WGS) entry which is preliminary data.</text>
</comment>
<keyword evidence="6" id="KW-1185">Reference proteome</keyword>
<dbReference type="Pfam" id="PF26237">
    <property type="entry name" value="DUF8054_C"/>
    <property type="match status" value="1"/>
</dbReference>
<dbReference type="AlphaFoldDB" id="A0AAW4PRD7"/>
<dbReference type="EMBL" id="RKLR01000004">
    <property type="protein sequence ID" value="MBX0323816.1"/>
    <property type="molecule type" value="Genomic_DNA"/>
</dbReference>
<evidence type="ECO:0000259" key="4">
    <source>
        <dbReference type="Pfam" id="PF26238"/>
    </source>
</evidence>
<evidence type="ECO:0000259" key="3">
    <source>
        <dbReference type="Pfam" id="PF26237"/>
    </source>
</evidence>
<reference evidence="5 6" key="1">
    <citation type="submission" date="2021-06" db="EMBL/GenBank/DDBJ databases">
        <title>Halomicroarcula sp. a new haloarchaeum isolated from saline soil.</title>
        <authorList>
            <person name="Duran-Viseras A."/>
            <person name="Sanchez-Porro C."/>
            <person name="Ventosa A."/>
        </authorList>
    </citation>
    <scope>NUCLEOTIDE SEQUENCE [LARGE SCALE GENOMIC DNA]</scope>
    <source>
        <strain evidence="5 6">F13</strain>
    </source>
</reference>
<accession>A0AAW4PRD7</accession>
<dbReference type="InterPro" id="IPR058674">
    <property type="entry name" value="DUF8054_N"/>
</dbReference>
<gene>
    <name evidence="5" type="ORF">EGH21_12325</name>
</gene>
<proteinExistence type="predicted"/>
<dbReference type="RefSeq" id="WP_220618781.1">
    <property type="nucleotide sequence ID" value="NZ_RKLR01000004.1"/>
</dbReference>
<feature type="domain" description="DUF8054" evidence="3">
    <location>
        <begin position="232"/>
        <end position="270"/>
    </location>
</feature>
<feature type="transmembrane region" description="Helical" evidence="1">
    <location>
        <begin position="31"/>
        <end position="62"/>
    </location>
</feature>
<keyword evidence="1" id="KW-1133">Transmembrane helix</keyword>
<protein>
    <submittedName>
        <fullName evidence="5">Uncharacterized protein</fullName>
    </submittedName>
</protein>